<protein>
    <submittedName>
        <fullName evidence="3">Metal-dependent hydrolase</fullName>
    </submittedName>
</protein>
<dbReference type="GO" id="GO:0016787">
    <property type="term" value="F:hydrolase activity"/>
    <property type="evidence" value="ECO:0007669"/>
    <property type="project" value="UniProtKB-KW"/>
</dbReference>
<dbReference type="RefSeq" id="WP_261405291.1">
    <property type="nucleotide sequence ID" value="NZ_CP081869.1"/>
</dbReference>
<evidence type="ECO:0000313" key="3">
    <source>
        <dbReference type="EMBL" id="QZO01927.1"/>
    </source>
</evidence>
<dbReference type="Proteomes" id="UP000825701">
    <property type="component" value="Chromosome"/>
</dbReference>
<dbReference type="InterPro" id="IPR016516">
    <property type="entry name" value="UCP07580"/>
</dbReference>
<evidence type="ECO:0000256" key="2">
    <source>
        <dbReference type="SAM" id="Phobius"/>
    </source>
</evidence>
<evidence type="ECO:0000313" key="4">
    <source>
        <dbReference type="Proteomes" id="UP000825701"/>
    </source>
</evidence>
<feature type="region of interest" description="Disordered" evidence="1">
    <location>
        <begin position="1"/>
        <end position="24"/>
    </location>
</feature>
<dbReference type="PIRSF" id="PIRSF007580">
    <property type="entry name" value="UCP07580"/>
    <property type="match status" value="1"/>
</dbReference>
<feature type="transmembrane region" description="Helical" evidence="2">
    <location>
        <begin position="206"/>
        <end position="225"/>
    </location>
</feature>
<name>A0A9E6RJ32_9HYPH</name>
<keyword evidence="3" id="KW-0378">Hydrolase</keyword>
<organism evidence="3 4">
    <name type="scientific">Chenggangzhangella methanolivorans</name>
    <dbReference type="NCBI Taxonomy" id="1437009"/>
    <lineage>
        <taxon>Bacteria</taxon>
        <taxon>Pseudomonadati</taxon>
        <taxon>Pseudomonadota</taxon>
        <taxon>Alphaproteobacteria</taxon>
        <taxon>Hyphomicrobiales</taxon>
        <taxon>Methylopilaceae</taxon>
        <taxon>Chenggangzhangella</taxon>
    </lineage>
</organism>
<feature type="compositionally biased region" description="Basic and acidic residues" evidence="1">
    <location>
        <begin position="13"/>
        <end position="24"/>
    </location>
</feature>
<dbReference type="PANTHER" id="PTHR39456:SF1">
    <property type="entry name" value="METAL-DEPENDENT HYDROLASE"/>
    <property type="match status" value="1"/>
</dbReference>
<evidence type="ECO:0000256" key="1">
    <source>
        <dbReference type="SAM" id="MobiDB-lite"/>
    </source>
</evidence>
<keyword evidence="2" id="KW-0472">Membrane</keyword>
<reference evidence="3" key="1">
    <citation type="submission" date="2021-08" db="EMBL/GenBank/DDBJ databases">
        <authorList>
            <person name="Zhang H."/>
            <person name="Xu M."/>
            <person name="Yu Z."/>
            <person name="Yang L."/>
            <person name="Cai Y."/>
        </authorList>
    </citation>
    <scope>NUCLEOTIDE SEQUENCE</scope>
    <source>
        <strain evidence="3">CHL1</strain>
    </source>
</reference>
<gene>
    <name evidence="3" type="ORF">K6K41_11755</name>
</gene>
<dbReference type="AlphaFoldDB" id="A0A9E6RJ32"/>
<proteinExistence type="predicted"/>
<dbReference type="KEGG" id="cmet:K6K41_11755"/>
<keyword evidence="4" id="KW-1185">Reference proteome</keyword>
<sequence length="314" mass="35796">MSELIGMAGHMGESTKSKRAEIGDDERDIIPRDFRFDIPGNATRNWFAGDIAKTSMIDAMSIFLPEGERFFIRSLKHYSGKLKDKALSKEINGYAVQEAFHTREHEDYNRAIASLGYDVAEMERPIGQALGLLKNPLYRLAATCAIEHLTASFSSALLRRPHLMDGAHPAYRRLWMWHALEELEHKAVALDVLNAATKDISSFKRYWLRVWAMNAVLAPFLLIFLRNVRIYVRADGVKPGFRFWAKFFWANFGKPGLLRHTAAPLLRYYTPWFDPRNGDDSKLIARGREWLDREFRPVARSRAEPPSGAVAAAG</sequence>
<dbReference type="Pfam" id="PF10118">
    <property type="entry name" value="Metal_hydrol"/>
    <property type="match status" value="1"/>
</dbReference>
<dbReference type="PANTHER" id="PTHR39456">
    <property type="entry name" value="METAL-DEPENDENT HYDROLASE"/>
    <property type="match status" value="1"/>
</dbReference>
<keyword evidence="2" id="KW-0812">Transmembrane</keyword>
<keyword evidence="2" id="KW-1133">Transmembrane helix</keyword>
<accession>A0A9E6RJ32</accession>
<dbReference type="EMBL" id="CP081869">
    <property type="protein sequence ID" value="QZO01927.1"/>
    <property type="molecule type" value="Genomic_DNA"/>
</dbReference>